<accession>A0ABU8LQR1</accession>
<evidence type="ECO:0000256" key="5">
    <source>
        <dbReference type="ARBA" id="ARBA00022989"/>
    </source>
</evidence>
<dbReference type="PROSITE" id="PS51202">
    <property type="entry name" value="RCK_C"/>
    <property type="match status" value="1"/>
</dbReference>
<name>A0ABU8LQR1_9MICO</name>
<dbReference type="EMBL" id="JBBDGL010000001">
    <property type="protein sequence ID" value="MEJ1153985.1"/>
    <property type="molecule type" value="Genomic_DNA"/>
</dbReference>
<comment type="caution">
    <text evidence="9">The sequence shown here is derived from an EMBL/GenBank/DDBJ whole genome shotgun (WGS) entry which is preliminary data.</text>
</comment>
<gene>
    <name evidence="9" type="ORF">WDU96_00040</name>
</gene>
<keyword evidence="5 7" id="KW-1133">Transmembrane helix</keyword>
<feature type="domain" description="RCK C-terminal" evidence="8">
    <location>
        <begin position="227"/>
        <end position="310"/>
    </location>
</feature>
<dbReference type="InterPro" id="IPR051679">
    <property type="entry name" value="DASS-Related_Transporters"/>
</dbReference>
<feature type="transmembrane region" description="Helical" evidence="7">
    <location>
        <begin position="56"/>
        <end position="78"/>
    </location>
</feature>
<dbReference type="InterPro" id="IPR004680">
    <property type="entry name" value="Cit_transptr-like_dom"/>
</dbReference>
<keyword evidence="4" id="KW-0677">Repeat</keyword>
<dbReference type="CDD" id="cd01115">
    <property type="entry name" value="SLC13_permease"/>
    <property type="match status" value="1"/>
</dbReference>
<protein>
    <submittedName>
        <fullName evidence="9">SLC13 family permease</fullName>
    </submittedName>
</protein>
<evidence type="ECO:0000313" key="9">
    <source>
        <dbReference type="EMBL" id="MEJ1153985.1"/>
    </source>
</evidence>
<feature type="transmembrane region" description="Helical" evidence="7">
    <location>
        <begin position="135"/>
        <end position="160"/>
    </location>
</feature>
<proteinExistence type="predicted"/>
<feature type="transmembrane region" description="Helical" evidence="7">
    <location>
        <begin position="332"/>
        <end position="362"/>
    </location>
</feature>
<dbReference type="PANTHER" id="PTHR43652">
    <property type="entry name" value="BASIC AMINO ACID ANTIPORTER YFCC-RELATED"/>
    <property type="match status" value="1"/>
</dbReference>
<feature type="transmembrane region" description="Helical" evidence="7">
    <location>
        <begin position="436"/>
        <end position="453"/>
    </location>
</feature>
<comment type="subcellular location">
    <subcellularLocation>
        <location evidence="1">Membrane</location>
        <topology evidence="1">Multi-pass membrane protein</topology>
    </subcellularLocation>
</comment>
<keyword evidence="6 7" id="KW-0472">Membrane</keyword>
<evidence type="ECO:0000256" key="2">
    <source>
        <dbReference type="ARBA" id="ARBA00022448"/>
    </source>
</evidence>
<evidence type="ECO:0000256" key="1">
    <source>
        <dbReference type="ARBA" id="ARBA00004141"/>
    </source>
</evidence>
<dbReference type="Pfam" id="PF03600">
    <property type="entry name" value="CitMHS"/>
    <property type="match status" value="1"/>
</dbReference>
<dbReference type="InterPro" id="IPR036721">
    <property type="entry name" value="RCK_C_sf"/>
</dbReference>
<keyword evidence="3 7" id="KW-0812">Transmembrane</keyword>
<dbReference type="Gene3D" id="3.30.70.1450">
    <property type="entry name" value="Regulator of K+ conductance, C-terminal domain"/>
    <property type="match status" value="1"/>
</dbReference>
<feature type="transmembrane region" description="Helical" evidence="7">
    <location>
        <begin position="93"/>
        <end position="123"/>
    </location>
</feature>
<feature type="transmembrane region" description="Helical" evidence="7">
    <location>
        <begin position="374"/>
        <end position="395"/>
    </location>
</feature>
<keyword evidence="10" id="KW-1185">Reference proteome</keyword>
<dbReference type="SUPFAM" id="SSF116726">
    <property type="entry name" value="TrkA C-terminal domain-like"/>
    <property type="match status" value="1"/>
</dbReference>
<evidence type="ECO:0000256" key="7">
    <source>
        <dbReference type="SAM" id="Phobius"/>
    </source>
</evidence>
<dbReference type="PANTHER" id="PTHR43652:SF2">
    <property type="entry name" value="BASIC AMINO ACID ANTIPORTER YFCC-RELATED"/>
    <property type="match status" value="1"/>
</dbReference>
<evidence type="ECO:0000259" key="8">
    <source>
        <dbReference type="PROSITE" id="PS51202"/>
    </source>
</evidence>
<organism evidence="9 10">
    <name type="scientific">Microbacterium marmarense</name>
    <dbReference type="NCBI Taxonomy" id="3122051"/>
    <lineage>
        <taxon>Bacteria</taxon>
        <taxon>Bacillati</taxon>
        <taxon>Actinomycetota</taxon>
        <taxon>Actinomycetes</taxon>
        <taxon>Micrococcales</taxon>
        <taxon>Microbacteriaceae</taxon>
        <taxon>Microbacterium</taxon>
    </lineage>
</organism>
<sequence length="520" mass="54163">MDPVITTLIVLVIAIIAFVSNRVPLEIVAVGVALALWATGILTLPEALSGFGDPTVIFIATLFIVSESLDSSGVMAWAGQWVIGRAGTKRSKIVVVISLLVAVVSAFISINGAVAALLPLVVVVAARAGIAASKLLIPLAFAASAGSMLTLTGTPVNIVVSDLAASSGGRAFGYFEFALVGIPLLMGTIAIVLLLGPRLLPDRPAVAVPVDLVRHARLLRSHYEVTLDTAAIINATDGVSEIVVPPRSPLIGQRVAPGMAVPGEALVVLAVRRGDDVIKDKEVIVRAGDALLMQGTWDELVRNSEQPGVLSVDPPRALRRSVPLGRGARRALLVLAGMVVLLATGWVPPAVAGLLAVGMLILTRTITFPQAYRSVSWTTVVLIAGMMPLAAAVTVTGTADLVADSLISWLGGANPYLSLLVLCLLTLVLGQLISNMATVLIVAPIAVALAGILDLSVMPYMMALTVAGAAAFFTPIATPANLMVMEPGGYRFGDYWKLGLPLAIFFIAMAVLYVPLIWPF</sequence>
<feature type="transmembrane region" description="Helical" evidence="7">
    <location>
        <begin position="460"/>
        <end position="478"/>
    </location>
</feature>
<evidence type="ECO:0000256" key="6">
    <source>
        <dbReference type="ARBA" id="ARBA00023136"/>
    </source>
</evidence>
<evidence type="ECO:0000256" key="3">
    <source>
        <dbReference type="ARBA" id="ARBA00022692"/>
    </source>
</evidence>
<dbReference type="Proteomes" id="UP001368654">
    <property type="component" value="Unassembled WGS sequence"/>
</dbReference>
<keyword evidence="2" id="KW-0813">Transport</keyword>
<feature type="transmembrane region" description="Helical" evidence="7">
    <location>
        <begin position="407"/>
        <end position="430"/>
    </location>
</feature>
<feature type="transmembrane region" description="Helical" evidence="7">
    <location>
        <begin position="27"/>
        <end position="44"/>
    </location>
</feature>
<feature type="transmembrane region" description="Helical" evidence="7">
    <location>
        <begin position="498"/>
        <end position="518"/>
    </location>
</feature>
<evidence type="ECO:0000256" key="4">
    <source>
        <dbReference type="ARBA" id="ARBA00022737"/>
    </source>
</evidence>
<feature type="transmembrane region" description="Helical" evidence="7">
    <location>
        <begin position="172"/>
        <end position="195"/>
    </location>
</feature>
<reference evidence="9 10" key="1">
    <citation type="submission" date="2024-02" db="EMBL/GenBank/DDBJ databases">
        <authorList>
            <person name="Saticioglu I.B."/>
        </authorList>
    </citation>
    <scope>NUCLEOTIDE SEQUENCE [LARGE SCALE GENOMIC DNA]</scope>
    <source>
        <strain evidence="9 10">Mu-86</strain>
    </source>
</reference>
<dbReference type="RefSeq" id="WP_337336437.1">
    <property type="nucleotide sequence ID" value="NZ_JBBDGL010000001.1"/>
</dbReference>
<dbReference type="InterPro" id="IPR006037">
    <property type="entry name" value="RCK_C"/>
</dbReference>
<evidence type="ECO:0000313" key="10">
    <source>
        <dbReference type="Proteomes" id="UP001368654"/>
    </source>
</evidence>